<dbReference type="Pfam" id="PF02348">
    <property type="entry name" value="CTP_transf_3"/>
    <property type="match status" value="1"/>
</dbReference>
<keyword evidence="2" id="KW-1185">Reference proteome</keyword>
<dbReference type="PANTHER" id="PTHR21485:SF6">
    <property type="entry name" value="N-ACYLNEURAMINATE CYTIDYLYLTRANSFERASE-RELATED"/>
    <property type="match status" value="1"/>
</dbReference>
<dbReference type="SUPFAM" id="SSF53448">
    <property type="entry name" value="Nucleotide-diphospho-sugar transferases"/>
    <property type="match status" value="1"/>
</dbReference>
<keyword evidence="1" id="KW-0548">Nucleotidyltransferase</keyword>
<dbReference type="InterPro" id="IPR050793">
    <property type="entry name" value="CMP-NeuNAc_synthase"/>
</dbReference>
<evidence type="ECO:0000313" key="2">
    <source>
        <dbReference type="Proteomes" id="UP000639010"/>
    </source>
</evidence>
<accession>A0ABR9H6T2</accession>
<reference evidence="1 2" key="1">
    <citation type="submission" date="2020-10" db="EMBL/GenBank/DDBJ databases">
        <title>Genomic Encyclopedia of Type Strains, Phase IV (KMG-IV): sequencing the most valuable type-strain genomes for metagenomic binning, comparative biology and taxonomic classification.</title>
        <authorList>
            <person name="Goeker M."/>
        </authorList>
    </citation>
    <scope>NUCLEOTIDE SEQUENCE [LARGE SCALE GENOMIC DNA]</scope>
    <source>
        <strain evidence="1 2">DSM 4194</strain>
    </source>
</reference>
<dbReference type="InterPro" id="IPR029044">
    <property type="entry name" value="Nucleotide-diphossugar_trans"/>
</dbReference>
<dbReference type="GO" id="GO:0008781">
    <property type="term" value="F:N-acylneuraminate cytidylyltransferase activity"/>
    <property type="evidence" value="ECO:0007669"/>
    <property type="project" value="UniProtKB-EC"/>
</dbReference>
<evidence type="ECO:0000313" key="1">
    <source>
        <dbReference type="EMBL" id="MBE1426406.1"/>
    </source>
</evidence>
<gene>
    <name evidence="1" type="ORF">H4684_003071</name>
</gene>
<sequence>MGSDEFMRHIIGKYFKYQEYDNVKWAEEFRGERDKVVVHIPARTGSTRLKNKNVAMLGGKPLIAYTITMAKAMGVDRIIVSTDGRDYADLAESLGAEVPFLRPKELSGDNVSPYYSRFFTIRHLMDEEYPLKAIIDMYPVNPFRNLGGMKQCLEKLRKSGFCATCVAPSRRFDNYYYKGTRLSSMVDLSAFANKVPVKIVSSFSGCWVNMSEILYYDFQLANNPFELLDLDTESDFRCAEMVVSKGLYDFGVEI</sequence>
<dbReference type="Gene3D" id="3.90.550.10">
    <property type="entry name" value="Spore Coat Polysaccharide Biosynthesis Protein SpsA, Chain A"/>
    <property type="match status" value="1"/>
</dbReference>
<organism evidence="1 2">
    <name type="scientific">Desulfomicrobium macestii</name>
    <dbReference type="NCBI Taxonomy" id="90731"/>
    <lineage>
        <taxon>Bacteria</taxon>
        <taxon>Pseudomonadati</taxon>
        <taxon>Thermodesulfobacteriota</taxon>
        <taxon>Desulfovibrionia</taxon>
        <taxon>Desulfovibrionales</taxon>
        <taxon>Desulfomicrobiaceae</taxon>
        <taxon>Desulfomicrobium</taxon>
    </lineage>
</organism>
<dbReference type="EMBL" id="JADBGG010000026">
    <property type="protein sequence ID" value="MBE1426406.1"/>
    <property type="molecule type" value="Genomic_DNA"/>
</dbReference>
<dbReference type="PANTHER" id="PTHR21485">
    <property type="entry name" value="HAD SUPERFAMILY MEMBERS CMAS AND KDSC"/>
    <property type="match status" value="1"/>
</dbReference>
<dbReference type="InterPro" id="IPR003329">
    <property type="entry name" value="Cytidylyl_trans"/>
</dbReference>
<protein>
    <submittedName>
        <fullName evidence="1">N-acylneuraminate cytidylyltransferase</fullName>
        <ecNumber evidence="1">2.7.7.43</ecNumber>
    </submittedName>
</protein>
<keyword evidence="1" id="KW-0808">Transferase</keyword>
<dbReference type="EC" id="2.7.7.43" evidence="1"/>
<dbReference type="Proteomes" id="UP000639010">
    <property type="component" value="Unassembled WGS sequence"/>
</dbReference>
<dbReference type="RefSeq" id="WP_192624406.1">
    <property type="nucleotide sequence ID" value="NZ_JADBGG010000026.1"/>
</dbReference>
<proteinExistence type="predicted"/>
<name>A0ABR9H6T2_9BACT</name>
<comment type="caution">
    <text evidence="1">The sequence shown here is derived from an EMBL/GenBank/DDBJ whole genome shotgun (WGS) entry which is preliminary data.</text>
</comment>